<evidence type="ECO:0000313" key="2">
    <source>
        <dbReference type="Proteomes" id="UP000593568"/>
    </source>
</evidence>
<reference evidence="1 2" key="1">
    <citation type="journal article" date="2019" name="Genome Biol. Evol.">
        <title>Insights into the evolution of the New World diploid cottons (Gossypium, subgenus Houzingenia) based on genome sequencing.</title>
        <authorList>
            <person name="Grover C.E."/>
            <person name="Arick M.A. 2nd"/>
            <person name="Thrash A."/>
            <person name="Conover J.L."/>
            <person name="Sanders W.S."/>
            <person name="Peterson D.G."/>
            <person name="Frelichowski J.E."/>
            <person name="Scheffler J.A."/>
            <person name="Scheffler B.E."/>
            <person name="Wendel J.F."/>
        </authorList>
    </citation>
    <scope>NUCLEOTIDE SEQUENCE [LARGE SCALE GENOMIC DNA]</scope>
    <source>
        <strain evidence="1">8</strain>
        <tissue evidence="1">Leaf</tissue>
    </source>
</reference>
<feature type="non-terminal residue" evidence="1">
    <location>
        <position position="28"/>
    </location>
</feature>
<organism evidence="1 2">
    <name type="scientific">Gossypium trilobum</name>
    <dbReference type="NCBI Taxonomy" id="34281"/>
    <lineage>
        <taxon>Eukaryota</taxon>
        <taxon>Viridiplantae</taxon>
        <taxon>Streptophyta</taxon>
        <taxon>Embryophyta</taxon>
        <taxon>Tracheophyta</taxon>
        <taxon>Spermatophyta</taxon>
        <taxon>Magnoliopsida</taxon>
        <taxon>eudicotyledons</taxon>
        <taxon>Gunneridae</taxon>
        <taxon>Pentapetalae</taxon>
        <taxon>rosids</taxon>
        <taxon>malvids</taxon>
        <taxon>Malvales</taxon>
        <taxon>Malvaceae</taxon>
        <taxon>Malvoideae</taxon>
        <taxon>Gossypium</taxon>
    </lineage>
</organism>
<sequence>DWTTRKDNPLSVTSLARITRYNQTTIIH</sequence>
<proteinExistence type="predicted"/>
<evidence type="ECO:0000313" key="1">
    <source>
        <dbReference type="EMBL" id="MBA0781437.1"/>
    </source>
</evidence>
<dbReference type="Proteomes" id="UP000593568">
    <property type="component" value="Unassembled WGS sequence"/>
</dbReference>
<dbReference type="EMBL" id="JABEZW010000012">
    <property type="protein sequence ID" value="MBA0781437.1"/>
    <property type="molecule type" value="Genomic_DNA"/>
</dbReference>
<comment type="caution">
    <text evidence="1">The sequence shown here is derived from an EMBL/GenBank/DDBJ whole genome shotgun (WGS) entry which is preliminary data.</text>
</comment>
<gene>
    <name evidence="1" type="ORF">Gotri_002363</name>
</gene>
<name>A0A7J9F809_9ROSI</name>
<dbReference type="AlphaFoldDB" id="A0A7J9F809"/>
<protein>
    <submittedName>
        <fullName evidence="1">Uncharacterized protein</fullName>
    </submittedName>
</protein>
<keyword evidence="2" id="KW-1185">Reference proteome</keyword>
<accession>A0A7J9F809</accession>
<feature type="non-terminal residue" evidence="1">
    <location>
        <position position="1"/>
    </location>
</feature>